<evidence type="ECO:0000256" key="3">
    <source>
        <dbReference type="ARBA" id="ARBA00004642"/>
    </source>
</evidence>
<sequence length="1069" mass="120544">MAEIKSFLYAWLGKQKMTPLYDIQPSGSKARPKFMCEVRVDGIPYVGIGNSTNKKDAQANAAYDFANYLVRAGKIESHELPSKVINTVYFYRLHCASGNGNQVTDFSFERAGPSVRGGALHDYYDRKRKLEEEETFASEEIDLNSKLHGNWTVENAKGRLHQYFQQNKINPEYKYSQVGPDHNRSYIAELTVYVKKLGRSLHAREHGSNKKNASQSCALSLIRQLYHLNVIEPYTGATKNKVSDEAEPYPVNIDPQIEQQLSDLLENLKIPAVCPPETCPTPFNLVIPKPQVAATGDVRCVAGVIPWSPPQVNWNPWTSCNIDEGPLANCSDEQISSDLLNSHIFAMENNSRLKQMIEERNALPIIDYKEQLLQLVRDNNVVVVRGQTGSGKTTQVPQYILDSYVESNHASKCNIIVTQPRRISAVSVAERVADERGEELGNSTGYSVRFESVLPRPHAGILFCTVGVLLRKLTNGLRGVSHVIVDEIHERDINTDFLLVVLRDIVVTFPGIRVILMSATVETSMFTEYFNNCPVLEVHGRTHPVQEYFMEDCIEMLKFVPPPRTQRQRKDKKNDEEDLIGADDKENMNLKVGDMYSLQTKQSMSQISERETSFELVEAILKYIGELGVPGAVLVFLPGWNLIFSLMKHLEQHPMFGTSCGPAYKILPLHSQIPREDQHKVFNPAPPGVTKIILSTNIAETSITINDVVYVIDSCKVKMKMFTSHNNMTNYATVWASQSNLEQRKGRAGRVRPGFCFFLCSKARHESMEAHLTPEILRTALHEIALSIKLLRLGSIGEFLSKALEPPPLDAVIEAEHLLRQINALDRNNELTKLGRILAKMPLEPRLGKMIILGCSFLIGDAMCIMAAASCFPEPFEMFGKRLSWKHRAFAGERFSDHVALLTCFNAWEYARMSGEDSEVRFCEMKQVSMPTLRMTWEAKNQLKQILINEGFPEECLASQRFNNCGPDTKLDVAISLLCIGLYPNICIYKEKRKVICESRAALIHKSSVNCPFGNKDCLFPSPFFIFGEKIRTRAVSAKLISMINPLQFLMFTPCSTFAHDGLVKVDEW</sequence>
<keyword evidence="12" id="KW-0547">Nucleotide-binding</keyword>
<evidence type="ECO:0000259" key="33">
    <source>
        <dbReference type="PROSITE" id="PS51192"/>
    </source>
</evidence>
<keyword evidence="27" id="KW-0539">Nucleus</keyword>
<evidence type="ECO:0000256" key="31">
    <source>
        <dbReference type="PROSITE-ProRule" id="PRU00266"/>
    </source>
</evidence>
<feature type="domain" description="DRBM" evidence="32">
    <location>
        <begin position="3"/>
        <end position="71"/>
    </location>
</feature>
<dbReference type="InterPro" id="IPR011545">
    <property type="entry name" value="DEAD/DEAH_box_helicase_dom"/>
</dbReference>
<dbReference type="SUPFAM" id="SSF54768">
    <property type="entry name" value="dsRNA-binding domain-like"/>
    <property type="match status" value="2"/>
</dbReference>
<evidence type="ECO:0000256" key="14">
    <source>
        <dbReference type="ARBA" id="ARBA00022806"/>
    </source>
</evidence>
<evidence type="ECO:0000256" key="12">
    <source>
        <dbReference type="ARBA" id="ARBA00022741"/>
    </source>
</evidence>
<keyword evidence="36" id="KW-1185">Reference proteome</keyword>
<dbReference type="FunFam" id="3.30.160.20:FF:000028">
    <property type="entry name" value="ATP-dependent RNA helicase A"/>
    <property type="match status" value="1"/>
</dbReference>
<dbReference type="PANTHER" id="PTHR18934:SF119">
    <property type="entry name" value="ATP-DEPENDENT RNA HELICASE A"/>
    <property type="match status" value="1"/>
</dbReference>
<keyword evidence="15" id="KW-0509">mRNA transport</keyword>
<dbReference type="InterPro" id="IPR001650">
    <property type="entry name" value="Helicase_C-like"/>
</dbReference>
<keyword evidence="20" id="KW-0238">DNA-binding</keyword>
<dbReference type="GO" id="GO:0016887">
    <property type="term" value="F:ATP hydrolysis activity"/>
    <property type="evidence" value="ECO:0007669"/>
    <property type="project" value="TreeGrafter"/>
</dbReference>
<evidence type="ECO:0000256" key="20">
    <source>
        <dbReference type="ARBA" id="ARBA00023125"/>
    </source>
</evidence>
<dbReference type="FunFam" id="3.40.50.300:FF:000677">
    <property type="entry name" value="ATP-dependent RNA helicase A"/>
    <property type="match status" value="1"/>
</dbReference>
<feature type="domain" description="DRBM" evidence="32">
    <location>
        <begin position="155"/>
        <end position="227"/>
    </location>
</feature>
<dbReference type="GO" id="GO:0006353">
    <property type="term" value="P:DNA-templated transcription termination"/>
    <property type="evidence" value="ECO:0007669"/>
    <property type="project" value="UniProtKB-KW"/>
</dbReference>
<dbReference type="InterPro" id="IPR027417">
    <property type="entry name" value="P-loop_NTPase"/>
</dbReference>
<dbReference type="AlphaFoldDB" id="H2YB34"/>
<evidence type="ECO:0000256" key="8">
    <source>
        <dbReference type="ARBA" id="ARBA00022490"/>
    </source>
</evidence>
<evidence type="ECO:0000256" key="18">
    <source>
        <dbReference type="ARBA" id="ARBA00022884"/>
    </source>
</evidence>
<evidence type="ECO:0000256" key="6">
    <source>
        <dbReference type="ARBA" id="ARBA00022448"/>
    </source>
</evidence>
<dbReference type="Proteomes" id="UP000007875">
    <property type="component" value="Unassembled WGS sequence"/>
</dbReference>
<dbReference type="Gene3D" id="1.20.120.1080">
    <property type="match status" value="1"/>
</dbReference>
<keyword evidence="22" id="KW-0010">Activator</keyword>
<feature type="domain" description="Helicase ATP-binding" evidence="33">
    <location>
        <begin position="373"/>
        <end position="539"/>
    </location>
</feature>
<evidence type="ECO:0000256" key="17">
    <source>
        <dbReference type="ARBA" id="ARBA00022845"/>
    </source>
</evidence>
<dbReference type="InterPro" id="IPR048333">
    <property type="entry name" value="HA2_WH"/>
</dbReference>
<keyword evidence="17" id="KW-0810">Translation regulation</keyword>
<dbReference type="InterPro" id="IPR002464">
    <property type="entry name" value="DNA/RNA_helicase_DEAH_CS"/>
</dbReference>
<dbReference type="GO" id="GO:0003724">
    <property type="term" value="F:RNA helicase activity"/>
    <property type="evidence" value="ECO:0007669"/>
    <property type="project" value="UniProtKB-EC"/>
</dbReference>
<dbReference type="InterPro" id="IPR007502">
    <property type="entry name" value="Helicase-assoc_dom"/>
</dbReference>
<evidence type="ECO:0000256" key="29">
    <source>
        <dbReference type="ARBA" id="ARBA00033216"/>
    </source>
</evidence>
<evidence type="ECO:0000256" key="15">
    <source>
        <dbReference type="ARBA" id="ARBA00022816"/>
    </source>
</evidence>
<keyword evidence="9" id="KW-0507">mRNA processing</keyword>
<evidence type="ECO:0000256" key="24">
    <source>
        <dbReference type="ARBA" id="ARBA00023187"/>
    </source>
</evidence>
<dbReference type="Gene3D" id="3.30.160.20">
    <property type="match status" value="2"/>
</dbReference>
<evidence type="ECO:0000313" key="36">
    <source>
        <dbReference type="Proteomes" id="UP000007875"/>
    </source>
</evidence>
<feature type="domain" description="Helicase C-terminal" evidence="34">
    <location>
        <begin position="616"/>
        <end position="792"/>
    </location>
</feature>
<dbReference type="FunFam" id="3.30.160.20:FF:000026">
    <property type="entry name" value="ATP-dependent RNA helicase A"/>
    <property type="match status" value="1"/>
</dbReference>
<evidence type="ECO:0000256" key="2">
    <source>
        <dbReference type="ARBA" id="ARBA00004604"/>
    </source>
</evidence>
<evidence type="ECO:0000259" key="32">
    <source>
        <dbReference type="PROSITE" id="PS50137"/>
    </source>
</evidence>
<dbReference type="GO" id="GO:0008380">
    <property type="term" value="P:RNA splicing"/>
    <property type="evidence" value="ECO:0007669"/>
    <property type="project" value="UniProtKB-KW"/>
</dbReference>
<dbReference type="FunFam" id="3.40.50.300:FF:000284">
    <property type="entry name" value="probable ATP-dependent RNA helicase YTHDC2"/>
    <property type="match status" value="1"/>
</dbReference>
<dbReference type="SUPFAM" id="SSF52540">
    <property type="entry name" value="P-loop containing nucleoside triphosphate hydrolases"/>
    <property type="match status" value="1"/>
</dbReference>
<dbReference type="GO" id="GO:0006417">
    <property type="term" value="P:regulation of translation"/>
    <property type="evidence" value="ECO:0007669"/>
    <property type="project" value="UniProtKB-KW"/>
</dbReference>
<dbReference type="SMART" id="SM00358">
    <property type="entry name" value="DSRM"/>
    <property type="match status" value="2"/>
</dbReference>
<evidence type="ECO:0000259" key="34">
    <source>
        <dbReference type="PROSITE" id="PS51194"/>
    </source>
</evidence>
<evidence type="ECO:0000256" key="21">
    <source>
        <dbReference type="ARBA" id="ARBA00023158"/>
    </source>
</evidence>
<dbReference type="PROSITE" id="PS51194">
    <property type="entry name" value="HELICASE_CTER"/>
    <property type="match status" value="1"/>
</dbReference>
<dbReference type="GO" id="GO:0050684">
    <property type="term" value="P:regulation of mRNA processing"/>
    <property type="evidence" value="ECO:0007669"/>
    <property type="project" value="TreeGrafter"/>
</dbReference>
<dbReference type="InterPro" id="IPR044446">
    <property type="entry name" value="DHX9_DSRM_2"/>
</dbReference>
<evidence type="ECO:0000256" key="5">
    <source>
        <dbReference type="ARBA" id="ARBA00012552"/>
    </source>
</evidence>
<keyword evidence="25" id="KW-0464">Manganese</keyword>
<dbReference type="GO" id="GO:0006397">
    <property type="term" value="P:mRNA processing"/>
    <property type="evidence" value="ECO:0007669"/>
    <property type="project" value="UniProtKB-KW"/>
</dbReference>
<dbReference type="InterPro" id="IPR044445">
    <property type="entry name" value="DHX9_DSRM_1"/>
</dbReference>
<keyword evidence="7" id="KW-0806">Transcription termination</keyword>
<keyword evidence="16" id="KW-0067">ATP-binding</keyword>
<keyword evidence="8" id="KW-0963">Cytoplasm</keyword>
<evidence type="ECO:0000256" key="26">
    <source>
        <dbReference type="ARBA" id="ARBA00023212"/>
    </source>
</evidence>
<accession>H2YB34</accession>
<dbReference type="GO" id="GO:0031047">
    <property type="term" value="P:regulatory ncRNA-mediated gene silencing"/>
    <property type="evidence" value="ECO:0007669"/>
    <property type="project" value="UniProtKB-KW"/>
</dbReference>
<dbReference type="CDD" id="cd18791">
    <property type="entry name" value="SF2_C_RHA"/>
    <property type="match status" value="1"/>
</dbReference>
<dbReference type="PROSITE" id="PS00690">
    <property type="entry name" value="DEAH_ATP_HELICASE"/>
    <property type="match status" value="1"/>
</dbReference>
<keyword evidence="24" id="KW-0508">mRNA splicing</keyword>
<dbReference type="GO" id="GO:0005813">
    <property type="term" value="C:centrosome"/>
    <property type="evidence" value="ECO:0007669"/>
    <property type="project" value="UniProtKB-SubCell"/>
</dbReference>
<keyword evidence="19" id="KW-0805">Transcription regulation</keyword>
<dbReference type="GO" id="GO:0046872">
    <property type="term" value="F:metal ion binding"/>
    <property type="evidence" value="ECO:0007669"/>
    <property type="project" value="UniProtKB-KW"/>
</dbReference>
<dbReference type="Gene3D" id="3.40.50.300">
    <property type="entry name" value="P-loop containing nucleotide triphosphate hydrolases"/>
    <property type="match status" value="2"/>
</dbReference>
<dbReference type="Pfam" id="PF00270">
    <property type="entry name" value="DEAD"/>
    <property type="match status" value="1"/>
</dbReference>
<dbReference type="GO" id="GO:0005730">
    <property type="term" value="C:nucleolus"/>
    <property type="evidence" value="ECO:0007669"/>
    <property type="project" value="UniProtKB-SubCell"/>
</dbReference>
<dbReference type="GO" id="GO:0005524">
    <property type="term" value="F:ATP binding"/>
    <property type="evidence" value="ECO:0007669"/>
    <property type="project" value="UniProtKB-KW"/>
</dbReference>
<dbReference type="GO" id="GO:0003677">
    <property type="term" value="F:DNA binding"/>
    <property type="evidence" value="ECO:0007669"/>
    <property type="project" value="UniProtKB-KW"/>
</dbReference>
<dbReference type="InterPro" id="IPR011709">
    <property type="entry name" value="DEAD-box_helicase_OB_fold"/>
</dbReference>
<evidence type="ECO:0000256" key="11">
    <source>
        <dbReference type="ARBA" id="ARBA00022737"/>
    </source>
</evidence>
<name>H2YB34_CIOSA</name>
<dbReference type="InterPro" id="IPR014001">
    <property type="entry name" value="Helicase_ATP-bd"/>
</dbReference>
<dbReference type="HOGENOM" id="CLU_001832_1_2_1"/>
<protein>
    <recommendedName>
        <fullName evidence="5">RNA helicase</fullName>
        <ecNumber evidence="5">3.6.4.13</ecNumber>
    </recommendedName>
    <alternativeName>
        <fullName evidence="28">DEAH box protein 9</fullName>
    </alternativeName>
    <alternativeName>
        <fullName evidence="29">Nuclear DNA helicase II</fullName>
    </alternativeName>
</protein>
<keyword evidence="21" id="KW-0943">RNA-mediated gene silencing</keyword>
<evidence type="ECO:0000256" key="19">
    <source>
        <dbReference type="ARBA" id="ARBA00023015"/>
    </source>
</evidence>
<reference evidence="35" key="2">
    <citation type="submission" date="2025-08" db="UniProtKB">
        <authorList>
            <consortium name="Ensembl"/>
        </authorList>
    </citation>
    <scope>IDENTIFICATION</scope>
</reference>
<keyword evidence="23" id="KW-0804">Transcription</keyword>
<evidence type="ECO:0000256" key="13">
    <source>
        <dbReference type="ARBA" id="ARBA00022801"/>
    </source>
</evidence>
<keyword evidence="6" id="KW-0813">Transport</keyword>
<dbReference type="Pfam" id="PF07717">
    <property type="entry name" value="OB_NTP_bind"/>
    <property type="match status" value="1"/>
</dbReference>
<evidence type="ECO:0000256" key="23">
    <source>
        <dbReference type="ARBA" id="ARBA00023163"/>
    </source>
</evidence>
<dbReference type="GO" id="GO:0003725">
    <property type="term" value="F:double-stranded RNA binding"/>
    <property type="evidence" value="ECO:0007669"/>
    <property type="project" value="InterPro"/>
</dbReference>
<reference evidence="35" key="3">
    <citation type="submission" date="2025-09" db="UniProtKB">
        <authorList>
            <consortium name="Ensembl"/>
        </authorList>
    </citation>
    <scope>IDENTIFICATION</scope>
</reference>
<keyword evidence="10" id="KW-0479">Metal-binding</keyword>
<dbReference type="GO" id="GO:0005654">
    <property type="term" value="C:nucleoplasm"/>
    <property type="evidence" value="ECO:0007669"/>
    <property type="project" value="UniProtKB-SubCell"/>
</dbReference>
<evidence type="ECO:0000313" key="35">
    <source>
        <dbReference type="Ensembl" id="ENSCSAVP00000002532.1"/>
    </source>
</evidence>
<evidence type="ECO:0000256" key="4">
    <source>
        <dbReference type="ARBA" id="ARBA00008792"/>
    </source>
</evidence>
<evidence type="ECO:0000256" key="1">
    <source>
        <dbReference type="ARBA" id="ARBA00004300"/>
    </source>
</evidence>
<evidence type="ECO:0000256" key="7">
    <source>
        <dbReference type="ARBA" id="ARBA00022472"/>
    </source>
</evidence>
<dbReference type="Ensembl" id="ENSCSAVT00000002573.1">
    <property type="protein sequence ID" value="ENSCSAVP00000002532.1"/>
    <property type="gene ID" value="ENSCSAVG00000001493.1"/>
</dbReference>
<dbReference type="EC" id="3.6.4.13" evidence="5"/>
<dbReference type="GO" id="GO:0043138">
    <property type="term" value="F:3'-5' DNA helicase activity"/>
    <property type="evidence" value="ECO:0007669"/>
    <property type="project" value="TreeGrafter"/>
</dbReference>
<dbReference type="CDD" id="cd19854">
    <property type="entry name" value="DSRM_DHX9_rpt1"/>
    <property type="match status" value="1"/>
</dbReference>
<keyword evidence="26" id="KW-0206">Cytoskeleton</keyword>
<dbReference type="SMART" id="SM00847">
    <property type="entry name" value="HA2"/>
    <property type="match status" value="1"/>
</dbReference>
<dbReference type="GO" id="GO:1990904">
    <property type="term" value="C:ribonucleoprotein complex"/>
    <property type="evidence" value="ECO:0007669"/>
    <property type="project" value="TreeGrafter"/>
</dbReference>
<organism evidence="35 36">
    <name type="scientific">Ciona savignyi</name>
    <name type="common">Pacific transparent sea squirt</name>
    <dbReference type="NCBI Taxonomy" id="51511"/>
    <lineage>
        <taxon>Eukaryota</taxon>
        <taxon>Metazoa</taxon>
        <taxon>Chordata</taxon>
        <taxon>Tunicata</taxon>
        <taxon>Ascidiacea</taxon>
        <taxon>Phlebobranchia</taxon>
        <taxon>Cionidae</taxon>
        <taxon>Ciona</taxon>
    </lineage>
</organism>
<dbReference type="InterPro" id="IPR014720">
    <property type="entry name" value="dsRBD_dom"/>
</dbReference>
<evidence type="ECO:0000256" key="22">
    <source>
        <dbReference type="ARBA" id="ARBA00023159"/>
    </source>
</evidence>
<evidence type="ECO:0000256" key="27">
    <source>
        <dbReference type="ARBA" id="ARBA00023242"/>
    </source>
</evidence>
<dbReference type="Pfam" id="PF00035">
    <property type="entry name" value="dsrm"/>
    <property type="match status" value="2"/>
</dbReference>
<evidence type="ECO:0000256" key="16">
    <source>
        <dbReference type="ARBA" id="ARBA00022840"/>
    </source>
</evidence>
<evidence type="ECO:0000256" key="9">
    <source>
        <dbReference type="ARBA" id="ARBA00022664"/>
    </source>
</evidence>
<dbReference type="GO" id="GO:0045944">
    <property type="term" value="P:positive regulation of transcription by RNA polymerase II"/>
    <property type="evidence" value="ECO:0007669"/>
    <property type="project" value="TreeGrafter"/>
</dbReference>
<dbReference type="Pfam" id="PF04408">
    <property type="entry name" value="WHD_HA2"/>
    <property type="match status" value="1"/>
</dbReference>
<comment type="similarity">
    <text evidence="4">Belongs to the DEAD box helicase family. DEAH subfamily.</text>
</comment>
<dbReference type="SMART" id="SM00487">
    <property type="entry name" value="DEXDc"/>
    <property type="match status" value="1"/>
</dbReference>
<proteinExistence type="inferred from homology"/>
<dbReference type="Pfam" id="PF00271">
    <property type="entry name" value="Helicase_C"/>
    <property type="match status" value="1"/>
</dbReference>
<dbReference type="PROSITE" id="PS51192">
    <property type="entry name" value="HELICASE_ATP_BIND_1"/>
    <property type="match status" value="1"/>
</dbReference>
<keyword evidence="13" id="KW-0378">Hydrolase</keyword>
<evidence type="ECO:0000256" key="10">
    <source>
        <dbReference type="ARBA" id="ARBA00022723"/>
    </source>
</evidence>
<comment type="catalytic activity">
    <reaction evidence="30">
        <text>ATP + H2O = ADP + phosphate + H(+)</text>
        <dbReference type="Rhea" id="RHEA:13065"/>
        <dbReference type="ChEBI" id="CHEBI:15377"/>
        <dbReference type="ChEBI" id="CHEBI:15378"/>
        <dbReference type="ChEBI" id="CHEBI:30616"/>
        <dbReference type="ChEBI" id="CHEBI:43474"/>
        <dbReference type="ChEBI" id="CHEBI:456216"/>
        <dbReference type="EC" id="3.6.4.13"/>
    </reaction>
</comment>
<evidence type="ECO:0000256" key="30">
    <source>
        <dbReference type="ARBA" id="ARBA00047984"/>
    </source>
</evidence>
<keyword evidence="11" id="KW-0677">Repeat</keyword>
<evidence type="ECO:0000256" key="25">
    <source>
        <dbReference type="ARBA" id="ARBA00023211"/>
    </source>
</evidence>
<dbReference type="CDD" id="cd19855">
    <property type="entry name" value="DSRM_DHX9_rpt2"/>
    <property type="match status" value="1"/>
</dbReference>
<reference evidence="36" key="1">
    <citation type="submission" date="2003-08" db="EMBL/GenBank/DDBJ databases">
        <authorList>
            <person name="Birren B."/>
            <person name="Nusbaum C."/>
            <person name="Abebe A."/>
            <person name="Abouelleil A."/>
            <person name="Adekoya E."/>
            <person name="Ait-zahra M."/>
            <person name="Allen N."/>
            <person name="Allen T."/>
            <person name="An P."/>
            <person name="Anderson M."/>
            <person name="Anderson S."/>
            <person name="Arachchi H."/>
            <person name="Armbruster J."/>
            <person name="Bachantsang P."/>
            <person name="Baldwin J."/>
            <person name="Barry A."/>
            <person name="Bayul T."/>
            <person name="Blitshsteyn B."/>
            <person name="Bloom T."/>
            <person name="Blye J."/>
            <person name="Boguslavskiy L."/>
            <person name="Borowsky M."/>
            <person name="Boukhgalter B."/>
            <person name="Brunache A."/>
            <person name="Butler J."/>
            <person name="Calixte N."/>
            <person name="Calvo S."/>
            <person name="Camarata J."/>
            <person name="Campo K."/>
            <person name="Chang J."/>
            <person name="Cheshatsang Y."/>
            <person name="Citroen M."/>
            <person name="Collymore A."/>
            <person name="Considine T."/>
            <person name="Cook A."/>
            <person name="Cooke P."/>
            <person name="Corum B."/>
            <person name="Cuomo C."/>
            <person name="David R."/>
            <person name="Dawoe T."/>
            <person name="Degray S."/>
            <person name="Dodge S."/>
            <person name="Dooley K."/>
            <person name="Dorje P."/>
            <person name="Dorjee K."/>
            <person name="Dorris L."/>
            <person name="Duffey N."/>
            <person name="Dupes A."/>
            <person name="Elkins T."/>
            <person name="Engels R."/>
            <person name="Erickson J."/>
            <person name="Farina A."/>
            <person name="Faro S."/>
            <person name="Ferreira P."/>
            <person name="Fischer H."/>
            <person name="Fitzgerald M."/>
            <person name="Foley K."/>
            <person name="Gage D."/>
            <person name="Galagan J."/>
            <person name="Gearin G."/>
            <person name="Gnerre S."/>
            <person name="Gnirke A."/>
            <person name="Goyette A."/>
            <person name="Graham J."/>
            <person name="Grandbois E."/>
            <person name="Gyaltsen K."/>
            <person name="Hafez N."/>
            <person name="Hagopian D."/>
            <person name="Hagos B."/>
            <person name="Hall J."/>
            <person name="Hatcher B."/>
            <person name="Heller A."/>
            <person name="Higgins H."/>
            <person name="Honan T."/>
            <person name="Horn A."/>
            <person name="Houde N."/>
            <person name="Hughes L."/>
            <person name="Hulme W."/>
            <person name="Husby E."/>
            <person name="Iliev I."/>
            <person name="Jaffe D."/>
            <person name="Jones C."/>
            <person name="Kamal M."/>
            <person name="Kamat A."/>
            <person name="Kamvysselis M."/>
            <person name="Karlsson E."/>
            <person name="Kells C."/>
            <person name="Kieu A."/>
            <person name="Kisner P."/>
            <person name="Kodira C."/>
            <person name="Kulbokas E."/>
            <person name="Labutti K."/>
            <person name="Lama D."/>
            <person name="Landers T."/>
            <person name="Leger J."/>
            <person name="Levine S."/>
            <person name="Lewis D."/>
            <person name="Lewis T."/>
            <person name="Lindblad-toh K."/>
            <person name="Liu X."/>
            <person name="Lokyitsang T."/>
            <person name="Lokyitsang Y."/>
            <person name="Lucien O."/>
            <person name="Lui A."/>
            <person name="Ma L.J."/>
            <person name="Mabbitt R."/>
            <person name="Macdonald J."/>
            <person name="Maclean C."/>
            <person name="Major J."/>
            <person name="Manning J."/>
            <person name="Marabella R."/>
            <person name="Maru K."/>
            <person name="Matthews C."/>
            <person name="Mauceli E."/>
            <person name="Mccarthy M."/>
            <person name="Mcdonough S."/>
            <person name="Mcghee T."/>
            <person name="Meldrim J."/>
            <person name="Meneus L."/>
            <person name="Mesirov J."/>
            <person name="Mihalev A."/>
            <person name="Mihova T."/>
            <person name="Mikkelsen T."/>
            <person name="Mlenga V."/>
            <person name="Moru K."/>
            <person name="Mozes J."/>
            <person name="Mulrain L."/>
            <person name="Munson G."/>
            <person name="Naylor J."/>
            <person name="Newes C."/>
            <person name="Nguyen C."/>
            <person name="Nguyen N."/>
            <person name="Nguyen T."/>
            <person name="Nicol R."/>
            <person name="Nielsen C."/>
            <person name="Nizzari M."/>
            <person name="Norbu C."/>
            <person name="Norbu N."/>
            <person name="O'donnell P."/>
            <person name="Okoawo O."/>
            <person name="O'leary S."/>
            <person name="Omotosho B."/>
            <person name="O'neill K."/>
            <person name="Osman S."/>
            <person name="Parker S."/>
            <person name="Perrin D."/>
            <person name="Phunkhang P."/>
            <person name="Piqani B."/>
            <person name="Purcell S."/>
            <person name="Rachupka T."/>
            <person name="Ramasamy U."/>
            <person name="Rameau R."/>
            <person name="Ray V."/>
            <person name="Raymond C."/>
            <person name="Retta R."/>
            <person name="Richardson S."/>
            <person name="Rise C."/>
            <person name="Rodriguez J."/>
            <person name="Rogers J."/>
            <person name="Rogov P."/>
            <person name="Rutman M."/>
            <person name="Schupbach R."/>
            <person name="Seaman C."/>
            <person name="Settipalli S."/>
            <person name="Sharpe T."/>
            <person name="Sheridan J."/>
            <person name="Sherpa N."/>
            <person name="Shi J."/>
            <person name="Smirnov S."/>
            <person name="Smith C."/>
            <person name="Sougnez C."/>
            <person name="Spencer B."/>
            <person name="Stalker J."/>
            <person name="Stange-thomann N."/>
            <person name="Stavropoulos S."/>
            <person name="Stetson K."/>
            <person name="Stone C."/>
            <person name="Stone S."/>
            <person name="Stubbs M."/>
            <person name="Talamas J."/>
            <person name="Tchuinga P."/>
            <person name="Tenzing P."/>
            <person name="Tesfaye S."/>
            <person name="Theodore J."/>
            <person name="Thoulutsang Y."/>
            <person name="Topham K."/>
            <person name="Towey S."/>
            <person name="Tsamla T."/>
            <person name="Tsomo N."/>
            <person name="Vallee D."/>
            <person name="Vassiliev H."/>
            <person name="Venkataraman V."/>
            <person name="Vinson J."/>
            <person name="Vo A."/>
            <person name="Wade C."/>
            <person name="Wang S."/>
            <person name="Wangchuk T."/>
            <person name="Wangdi T."/>
            <person name="Whittaker C."/>
            <person name="Wilkinson J."/>
            <person name="Wu Y."/>
            <person name="Wyman D."/>
            <person name="Yadav S."/>
            <person name="Yang S."/>
            <person name="Yang X."/>
            <person name="Yeager S."/>
            <person name="Yee E."/>
            <person name="Young G."/>
            <person name="Zainoun J."/>
            <person name="Zembeck L."/>
            <person name="Zimmer A."/>
            <person name="Zody M."/>
            <person name="Lander E."/>
        </authorList>
    </citation>
    <scope>NUCLEOTIDE SEQUENCE [LARGE SCALE GENOMIC DNA]</scope>
</reference>
<dbReference type="SMART" id="SM00490">
    <property type="entry name" value="HELICc"/>
    <property type="match status" value="1"/>
</dbReference>
<dbReference type="GeneTree" id="ENSGT00940000155924"/>
<comment type="subcellular location">
    <subcellularLocation>
        <location evidence="1">Cytoplasm</location>
        <location evidence="1">Cytoskeleton</location>
        <location evidence="1">Microtubule organizing center</location>
        <location evidence="1">Centrosome</location>
    </subcellularLocation>
    <subcellularLocation>
        <location evidence="2">Nucleus</location>
        <location evidence="2">Nucleolus</location>
    </subcellularLocation>
    <subcellularLocation>
        <location evidence="3">Nucleus</location>
        <location evidence="3">Nucleoplasm</location>
    </subcellularLocation>
</comment>
<keyword evidence="18 31" id="KW-0694">RNA-binding</keyword>
<keyword evidence="14" id="KW-0347">Helicase</keyword>
<dbReference type="PROSITE" id="PS50137">
    <property type="entry name" value="DS_RBD"/>
    <property type="match status" value="2"/>
</dbReference>
<dbReference type="FunFam" id="1.20.120.1080:FF:000006">
    <property type="entry name" value="ATP-dependent RNA helicase A protein"/>
    <property type="match status" value="1"/>
</dbReference>
<dbReference type="GO" id="GO:0051028">
    <property type="term" value="P:mRNA transport"/>
    <property type="evidence" value="ECO:0007669"/>
    <property type="project" value="UniProtKB-KW"/>
</dbReference>
<dbReference type="PANTHER" id="PTHR18934">
    <property type="entry name" value="ATP-DEPENDENT RNA HELICASE"/>
    <property type="match status" value="1"/>
</dbReference>
<evidence type="ECO:0000256" key="28">
    <source>
        <dbReference type="ARBA" id="ARBA00031576"/>
    </source>
</evidence>